<dbReference type="EMBL" id="JAAOYM010000001">
    <property type="protein sequence ID" value="NIJ13287.1"/>
    <property type="molecule type" value="Genomic_DNA"/>
</dbReference>
<feature type="region of interest" description="Disordered" evidence="1">
    <location>
        <begin position="1"/>
        <end position="27"/>
    </location>
</feature>
<accession>A0A7X5ZRW5</accession>
<evidence type="ECO:0000256" key="1">
    <source>
        <dbReference type="SAM" id="MobiDB-lite"/>
    </source>
</evidence>
<keyword evidence="3" id="KW-1185">Reference proteome</keyword>
<evidence type="ECO:0000313" key="2">
    <source>
        <dbReference type="EMBL" id="NIJ13287.1"/>
    </source>
</evidence>
<sequence length="63" mass="6914">MVARAAVRAAEELGGGPDPVPSPPVHEETMSLAQIRRDAARLLPGSRVRVLAFWRYLLTYRAA</sequence>
<dbReference type="Proteomes" id="UP000545493">
    <property type="component" value="Unassembled WGS sequence"/>
</dbReference>
<protein>
    <submittedName>
        <fullName evidence="2">Uncharacterized protein</fullName>
    </submittedName>
</protein>
<dbReference type="RefSeq" id="WP_167172959.1">
    <property type="nucleotide sequence ID" value="NZ_JAAOYM010000001.1"/>
</dbReference>
<comment type="caution">
    <text evidence="2">The sequence shown here is derived from an EMBL/GenBank/DDBJ whole genome shotgun (WGS) entry which is preliminary data.</text>
</comment>
<evidence type="ECO:0000313" key="3">
    <source>
        <dbReference type="Proteomes" id="UP000545493"/>
    </source>
</evidence>
<proteinExistence type="predicted"/>
<reference evidence="2 3" key="1">
    <citation type="submission" date="2020-03" db="EMBL/GenBank/DDBJ databases">
        <title>Sequencing the genomes of 1000 actinobacteria strains.</title>
        <authorList>
            <person name="Klenk H.-P."/>
        </authorList>
    </citation>
    <scope>NUCLEOTIDE SEQUENCE [LARGE SCALE GENOMIC DNA]</scope>
    <source>
        <strain evidence="2 3">DSM 45685</strain>
    </source>
</reference>
<dbReference type="AlphaFoldDB" id="A0A7X5ZRW5"/>
<gene>
    <name evidence="2" type="ORF">FHU38_003631</name>
</gene>
<organism evidence="2 3">
    <name type="scientific">Saccharomonospora amisosensis</name>
    <dbReference type="NCBI Taxonomy" id="1128677"/>
    <lineage>
        <taxon>Bacteria</taxon>
        <taxon>Bacillati</taxon>
        <taxon>Actinomycetota</taxon>
        <taxon>Actinomycetes</taxon>
        <taxon>Pseudonocardiales</taxon>
        <taxon>Pseudonocardiaceae</taxon>
        <taxon>Saccharomonospora</taxon>
    </lineage>
</organism>
<name>A0A7X5ZRW5_9PSEU</name>